<dbReference type="OrthoDB" id="346907at2759"/>
<dbReference type="InterPro" id="IPR000719">
    <property type="entry name" value="Prot_kinase_dom"/>
</dbReference>
<evidence type="ECO:0000256" key="2">
    <source>
        <dbReference type="SAM" id="MobiDB-lite"/>
    </source>
</evidence>
<dbReference type="Gene3D" id="1.10.510.10">
    <property type="entry name" value="Transferase(Phosphotransferase) domain 1"/>
    <property type="match status" value="2"/>
</dbReference>
<dbReference type="EMBL" id="PQFF01000082">
    <property type="protein sequence ID" value="RHZ83941.1"/>
    <property type="molecule type" value="Genomic_DNA"/>
</dbReference>
<dbReference type="Pfam" id="PF07714">
    <property type="entry name" value="PK_Tyr_Ser-Thr"/>
    <property type="match status" value="2"/>
</dbReference>
<name>A0A397J781_9GLOM</name>
<dbReference type="Pfam" id="PF22215">
    <property type="entry name" value="MLKL_N"/>
    <property type="match status" value="1"/>
</dbReference>
<gene>
    <name evidence="4" type="ORF">Glove_86g227</name>
</gene>
<dbReference type="InterPro" id="IPR054000">
    <property type="entry name" value="MLKL_N"/>
</dbReference>
<dbReference type="PANTHER" id="PTHR44329">
    <property type="entry name" value="SERINE/THREONINE-PROTEIN KINASE TNNI3K-RELATED"/>
    <property type="match status" value="1"/>
</dbReference>
<reference evidence="4 5" key="1">
    <citation type="submission" date="2018-08" db="EMBL/GenBank/DDBJ databases">
        <title>Genome and evolution of the arbuscular mycorrhizal fungus Diversispora epigaea (formerly Glomus versiforme) and its bacterial endosymbionts.</title>
        <authorList>
            <person name="Sun X."/>
            <person name="Fei Z."/>
            <person name="Harrison M."/>
        </authorList>
    </citation>
    <scope>NUCLEOTIDE SEQUENCE [LARGE SCALE GENOMIC DNA]</scope>
    <source>
        <strain evidence="4 5">IT104</strain>
    </source>
</reference>
<evidence type="ECO:0000256" key="1">
    <source>
        <dbReference type="SAM" id="Coils"/>
    </source>
</evidence>
<dbReference type="PROSITE" id="PS00109">
    <property type="entry name" value="PROTEIN_KINASE_TYR"/>
    <property type="match status" value="1"/>
</dbReference>
<dbReference type="GO" id="GO:0007166">
    <property type="term" value="P:cell surface receptor signaling pathway"/>
    <property type="evidence" value="ECO:0007669"/>
    <property type="project" value="InterPro"/>
</dbReference>
<dbReference type="InterPro" id="IPR059179">
    <property type="entry name" value="MLKL-like_MCAfunc"/>
</dbReference>
<protein>
    <recommendedName>
        <fullName evidence="3">Protein kinase domain-containing protein</fullName>
    </recommendedName>
</protein>
<comment type="caution">
    <text evidence="4">The sequence shown here is derived from an EMBL/GenBank/DDBJ whole genome shotgun (WGS) entry which is preliminary data.</text>
</comment>
<dbReference type="PROSITE" id="PS50011">
    <property type="entry name" value="PROTEIN_KINASE_DOM"/>
    <property type="match status" value="2"/>
</dbReference>
<dbReference type="InterPro" id="IPR011009">
    <property type="entry name" value="Kinase-like_dom_sf"/>
</dbReference>
<feature type="compositionally biased region" description="Basic and acidic residues" evidence="2">
    <location>
        <begin position="556"/>
        <end position="572"/>
    </location>
</feature>
<evidence type="ECO:0000259" key="3">
    <source>
        <dbReference type="PROSITE" id="PS50011"/>
    </source>
</evidence>
<dbReference type="STRING" id="1348612.A0A397J781"/>
<dbReference type="InterPro" id="IPR008266">
    <property type="entry name" value="Tyr_kinase_AS"/>
</dbReference>
<feature type="region of interest" description="Disordered" evidence="2">
    <location>
        <begin position="547"/>
        <end position="572"/>
    </location>
</feature>
<evidence type="ECO:0000313" key="5">
    <source>
        <dbReference type="Proteomes" id="UP000266861"/>
    </source>
</evidence>
<feature type="domain" description="Protein kinase" evidence="3">
    <location>
        <begin position="25"/>
        <end position="283"/>
    </location>
</feature>
<dbReference type="InterPro" id="IPR001245">
    <property type="entry name" value="Ser-Thr/Tyr_kinase_cat_dom"/>
</dbReference>
<dbReference type="InterPro" id="IPR036537">
    <property type="entry name" value="Adaptor_Cbl_N_dom_sf"/>
</dbReference>
<dbReference type="InterPro" id="IPR051681">
    <property type="entry name" value="Ser/Thr_Kinases-Pseudokinases"/>
</dbReference>
<keyword evidence="5" id="KW-1185">Reference proteome</keyword>
<dbReference type="GO" id="GO:0004674">
    <property type="term" value="F:protein serine/threonine kinase activity"/>
    <property type="evidence" value="ECO:0007669"/>
    <property type="project" value="TreeGrafter"/>
</dbReference>
<feature type="coiled-coil region" evidence="1">
    <location>
        <begin position="396"/>
        <end position="423"/>
    </location>
</feature>
<dbReference type="CDD" id="cd21037">
    <property type="entry name" value="MLKL_NTD"/>
    <property type="match status" value="2"/>
</dbReference>
<dbReference type="Gene3D" id="1.20.930.20">
    <property type="entry name" value="Adaptor protein Cbl, N-terminal domain"/>
    <property type="match status" value="2"/>
</dbReference>
<keyword evidence="1" id="KW-0175">Coiled coil</keyword>
<dbReference type="GO" id="GO:0005524">
    <property type="term" value="F:ATP binding"/>
    <property type="evidence" value="ECO:0007669"/>
    <property type="project" value="InterPro"/>
</dbReference>
<feature type="domain" description="Protein kinase" evidence="3">
    <location>
        <begin position="510"/>
        <end position="835"/>
    </location>
</feature>
<dbReference type="AlphaFoldDB" id="A0A397J781"/>
<dbReference type="SUPFAM" id="SSF56112">
    <property type="entry name" value="Protein kinase-like (PK-like)"/>
    <property type="match status" value="2"/>
</dbReference>
<organism evidence="4 5">
    <name type="scientific">Diversispora epigaea</name>
    <dbReference type="NCBI Taxonomy" id="1348612"/>
    <lineage>
        <taxon>Eukaryota</taxon>
        <taxon>Fungi</taxon>
        <taxon>Fungi incertae sedis</taxon>
        <taxon>Mucoromycota</taxon>
        <taxon>Glomeromycotina</taxon>
        <taxon>Glomeromycetes</taxon>
        <taxon>Diversisporales</taxon>
        <taxon>Diversisporaceae</taxon>
        <taxon>Diversispora</taxon>
    </lineage>
</organism>
<evidence type="ECO:0000313" key="4">
    <source>
        <dbReference type="EMBL" id="RHZ83941.1"/>
    </source>
</evidence>
<proteinExistence type="predicted"/>
<accession>A0A397J781</accession>
<sequence length="1024" mass="118047">MSDKKVSFENALKNIYIKKFDYNKFENFERIASGSFGTVYRANSKNLGIHVALKSLHENDNELFYKKFVKELTNILAVNYHDNIIKFYGISIDPSTETYYLVLQYAKDGNLRTYLRNNFNTLDWKIKIQMAKDITNGLDCIHEENIVHGNLHSKNILVHEGRLLITDLGLSQPLDANSNSFKGSMVAYADPEYLRSQMKKKRNKPSDIYSLGVLFWELSSGRPPFNNFTSLEILKKVISGEREKPINGTPKDYINIYSNAWIDDPNRRSTIKNIFDSLENIQLENVYNIPSENIQLKNDENISISKDTVSSASSDQTSSVNSSEWKREGFFIDETPNISQDDASISNSESVRNALGVLGVVGDAVQPYLPLFSIVTTIITEINNIYANAKYNKNICNSLMDRVNAAEFSIKNLERRKNENEKNFRDEGYFIAFHRFIEVMKNTKQFIANVSTLSGFQKYFHAKSVKDKFESLINEFESAMSDLHFTTNLHNEEQKRIDHESLNSDLQEMAKFLNTIGENVIDTDQQVNTTLTEIGILKNQMVSPKSNTAPITANEIDPKDLKDPQVGRPDDRRGTTIVRKILNGENVACKIKIIDAEQGNIKARAHLAILGKLKESKNILKFYGLSKVEDQDVMVFEWADYGSLQEVYLKYDIGWRSKIQTALDICRGLVFLQTCDILHHDIRCANIMMTKQLVPKLSNFKYARHNSQATTDIKEITNILRWMAPEKMKDPKNVRYTFKCEIFSFGMLLWELLFQKIPYENKDMNQIKDHVLKGCRETIIMNFSSQENRKIQNKFFKIIISAWQQDINIRASLFDIFLKLQKLAANYPIDTSPTLNPLGSLYLSQMKEPIPIEKSVDELPDPNQRQNIDRVELTESNTKESAINHDTTKFELNIVVVEASIIPFVPLFRAINLVISEFTAVYENIQYNKKIYKSLMDRVLFAKAVVNTLKKRQTEHVKYFRNQEYYKSFIHFIEIIKRIKKFVVDVSSLDGYQEPIHSGSDKDSFDSLVKDFDAVITELHFNDE</sequence>
<dbReference type="Proteomes" id="UP000266861">
    <property type="component" value="Unassembled WGS sequence"/>
</dbReference>